<dbReference type="GO" id="GO:0005764">
    <property type="term" value="C:lysosome"/>
    <property type="evidence" value="ECO:0007669"/>
    <property type="project" value="UniProtKB-SubCell"/>
</dbReference>
<keyword evidence="19" id="KW-1185">Reference proteome</keyword>
<dbReference type="GO" id="GO:1990316">
    <property type="term" value="C:Atg1/ULK1 kinase complex"/>
    <property type="evidence" value="ECO:0007669"/>
    <property type="project" value="TreeGrafter"/>
</dbReference>
<evidence type="ECO:0000256" key="8">
    <source>
        <dbReference type="ARBA" id="ARBA00023015"/>
    </source>
</evidence>
<dbReference type="GO" id="GO:0005829">
    <property type="term" value="C:cytosol"/>
    <property type="evidence" value="ECO:0007669"/>
    <property type="project" value="UniProtKB-SubCell"/>
</dbReference>
<feature type="coiled-coil region" evidence="17">
    <location>
        <begin position="509"/>
        <end position="572"/>
    </location>
</feature>
<evidence type="ECO:0000256" key="15">
    <source>
        <dbReference type="ARBA" id="ARBA00069790"/>
    </source>
</evidence>
<dbReference type="OrthoDB" id="447953at2759"/>
<dbReference type="EMBL" id="CAJPEV010000560">
    <property type="protein sequence ID" value="CAG0886467.1"/>
    <property type="molecule type" value="Genomic_DNA"/>
</dbReference>
<dbReference type="GO" id="GO:0061709">
    <property type="term" value="P:reticulophagy"/>
    <property type="evidence" value="ECO:0007669"/>
    <property type="project" value="TreeGrafter"/>
</dbReference>
<evidence type="ECO:0000256" key="10">
    <source>
        <dbReference type="ARBA" id="ARBA00023163"/>
    </source>
</evidence>
<dbReference type="GO" id="GO:0005634">
    <property type="term" value="C:nucleus"/>
    <property type="evidence" value="ECO:0007669"/>
    <property type="project" value="UniProtKB-SubCell"/>
</dbReference>
<evidence type="ECO:0000256" key="12">
    <source>
        <dbReference type="ARBA" id="ARBA00023242"/>
    </source>
</evidence>
<dbReference type="GO" id="GO:0034727">
    <property type="term" value="P:piecemeal microautophagy of the nucleus"/>
    <property type="evidence" value="ECO:0007669"/>
    <property type="project" value="TreeGrafter"/>
</dbReference>
<evidence type="ECO:0000256" key="13">
    <source>
        <dbReference type="ARBA" id="ARBA00023306"/>
    </source>
</evidence>
<dbReference type="CDD" id="cd17060">
    <property type="entry name" value="Ubl_RB1CC1"/>
    <property type="match status" value="1"/>
</dbReference>
<evidence type="ECO:0000256" key="7">
    <source>
        <dbReference type="ARBA" id="ARBA00023006"/>
    </source>
</evidence>
<dbReference type="PANTHER" id="PTHR13222">
    <property type="entry name" value="RB1-INDUCIBLE COILED-COIL"/>
    <property type="match status" value="1"/>
</dbReference>
<dbReference type="PANTHER" id="PTHR13222:SF1">
    <property type="entry name" value="RB1-INDUCIBLE COILED-COIL PROTEIN 1"/>
    <property type="match status" value="1"/>
</dbReference>
<feature type="coiled-coil region" evidence="17">
    <location>
        <begin position="689"/>
        <end position="859"/>
    </location>
</feature>
<evidence type="ECO:0000256" key="17">
    <source>
        <dbReference type="SAM" id="Coils"/>
    </source>
</evidence>
<evidence type="ECO:0000256" key="4">
    <source>
        <dbReference type="ARBA" id="ARBA00004514"/>
    </source>
</evidence>
<reference evidence="18" key="1">
    <citation type="submission" date="2020-11" db="EMBL/GenBank/DDBJ databases">
        <authorList>
            <person name="Tran Van P."/>
        </authorList>
    </citation>
    <scope>NUCLEOTIDE SEQUENCE</scope>
</reference>
<keyword evidence="13" id="KW-0131">Cell cycle</keyword>
<gene>
    <name evidence="18" type="ORF">DSTB1V02_LOCUS3998</name>
</gene>
<evidence type="ECO:0000256" key="3">
    <source>
        <dbReference type="ARBA" id="ARBA00004371"/>
    </source>
</evidence>
<sequence>MLYVFYVDTGMMLTFDMNVALDSVSNLKQVIARTCKIPQDKQVLLISGGESLMENTRVASYSAGTDTNPIFLFSKNVIESAIPPPASVDYDSDEDLKEQVEGCLSLTPSYDTVVARAQLAQQFHELACKVTRICQGLVHDQHLQQQGWAAVVANLEDVTSLFKSRLQTFSQRYRMYLEKRKDFIALLENFDEDLQLLSRIPLLSNLLSASSGTDQNGEEKQQSLLYWISSSSGQAGLEEVADFCRRGIEQMDEMILAGLTAEVQAAEEAASNSSMKEIKGLEERLYGLEQLMCETKKLVQDQAELAQSICEIDNKLLMYHESVKRLQKHLKIVQQIHLAPQLYLSAVREVVRRRNFSKTFLEWACNLATEASTIHNSEVSERKIFNESIEGHFLYSLFPGMDDFPPPFAIYSPEPFDMRLPELRISDMENLRDVMPSNVRSDVPCFIPWMSYPLAKIPCKSNEESPGHDLFTSAVEAVVCSPSGNELARKGDTKLLAKEMDFSLHGSCKEELQTELVKKSCEVKLLMERQRSMEYCIKMLKGGLKKGLSDLVQSLQNELKTLKQQVRTNRAQFWDFAHSLTNEVNEALSRIQENFKKEKECAIEDVTGPLLKQLEEHKSGILQLQEQLECRQQHVLALEKEVEEKKEEVADVMKRLTLEHEVELDKYQESVKQQQEFREEEITALQLDMSSREKMIEILQCEKEKLLEELHSKQEEKDESLDEIRTKIYLEFRANTEKLRSDWEAKVEEAHRHHETQKQELEKKMQNLQKERDNYKLEMDNLRSRFKLLHSETLGICVHESVVDGLKKENETLTTEVESLRTKQASRLQLEADRQTLFNEALRKATKEKEEEILRLTRQELFWRQECERLAELLRVMRHSDCAGASTSTSTVSSSLSTCRDKDIVLVVWDESRGLYKVQQDGPMQHFVHHESLPILGLTTPPSNEKYFQLTAQVMAKEYCRAKKVVEWTLEFYYELLDKQHLAILEL</sequence>
<evidence type="ECO:0000256" key="1">
    <source>
        <dbReference type="ARBA" id="ARBA00004123"/>
    </source>
</evidence>
<evidence type="ECO:0000256" key="16">
    <source>
        <dbReference type="ARBA" id="ARBA00080154"/>
    </source>
</evidence>
<evidence type="ECO:0000256" key="14">
    <source>
        <dbReference type="ARBA" id="ARBA00053494"/>
    </source>
</evidence>
<dbReference type="GO" id="GO:0000422">
    <property type="term" value="P:autophagy of mitochondrion"/>
    <property type="evidence" value="ECO:0007669"/>
    <property type="project" value="TreeGrafter"/>
</dbReference>
<evidence type="ECO:0000313" key="19">
    <source>
        <dbReference type="Proteomes" id="UP000677054"/>
    </source>
</evidence>
<name>A0A7R9A2W0_9CRUS</name>
<evidence type="ECO:0000256" key="9">
    <source>
        <dbReference type="ARBA" id="ARBA00023054"/>
    </source>
</evidence>
<dbReference type="GO" id="GO:0000045">
    <property type="term" value="P:autophagosome assembly"/>
    <property type="evidence" value="ECO:0007669"/>
    <property type="project" value="InterPro"/>
</dbReference>
<dbReference type="InterPro" id="IPR029071">
    <property type="entry name" value="Ubiquitin-like_domsf"/>
</dbReference>
<dbReference type="GO" id="GO:0031090">
    <property type="term" value="C:organelle membrane"/>
    <property type="evidence" value="ECO:0007669"/>
    <property type="project" value="UniProtKB-ARBA"/>
</dbReference>
<evidence type="ECO:0000256" key="6">
    <source>
        <dbReference type="ARBA" id="ARBA00022553"/>
    </source>
</evidence>
<dbReference type="GO" id="GO:0060090">
    <property type="term" value="F:molecular adaptor activity"/>
    <property type="evidence" value="ECO:0007669"/>
    <property type="project" value="TreeGrafter"/>
</dbReference>
<dbReference type="FunFam" id="3.10.20.90:FF:000049">
    <property type="entry name" value="RB1-inducible coiled-coil protein 1 isoform X1"/>
    <property type="match status" value="1"/>
</dbReference>
<keyword evidence="7" id="KW-0072">Autophagy</keyword>
<keyword evidence="9 17" id="KW-0175">Coiled coil</keyword>
<comment type="function">
    <text evidence="14">Involved in autophagy. Regulates early events but also late events of autophagosome formation through direct interaction with Atg16L1. Required for the formation of the autophagosome-like double-membrane structure that surrounds the Salmonella-containing vacuole (SCV) during S.typhimurium infection and subsequent xenophagy. Involved in repair of DNA damage caused by ionizing radiation, which subsequently improves cell survival by decreasing apoptosis. Inhibits PTK2/FAK1 and PTK2B/PYK2 kinase activity, affecting their downstream signaling pathways. Plays a role as a modulator of TGF-beta-signaling by restricting substrate specificity of RNF111. Functions as a DNA-binding transcription factor. Is a potent regulator of the RB1 pathway through induction of RB1 expression. Plays a crucial role in muscular differentiation. Plays an indispensable role in fetal hematopoiesis and in the regulation of neuronal homeostasis.</text>
</comment>
<dbReference type="InterPro" id="IPR040040">
    <property type="entry name" value="ATG11"/>
</dbReference>
<accession>A0A7R9A2W0</accession>
<dbReference type="EMBL" id="LR900077">
    <property type="protein sequence ID" value="CAD7244094.1"/>
    <property type="molecule type" value="Genomic_DNA"/>
</dbReference>
<dbReference type="Gene3D" id="3.10.20.90">
    <property type="entry name" value="Phosphatidylinositol 3-kinase Catalytic Subunit, Chain A, domain 1"/>
    <property type="match status" value="1"/>
</dbReference>
<evidence type="ECO:0000256" key="11">
    <source>
        <dbReference type="ARBA" id="ARBA00023228"/>
    </source>
</evidence>
<evidence type="ECO:0000313" key="18">
    <source>
        <dbReference type="EMBL" id="CAD7244094.1"/>
    </source>
</evidence>
<keyword evidence="5" id="KW-0963">Cytoplasm</keyword>
<dbReference type="GO" id="GO:0019901">
    <property type="term" value="F:protein kinase binding"/>
    <property type="evidence" value="ECO:0007669"/>
    <property type="project" value="UniProtKB-ARBA"/>
</dbReference>
<proteinExistence type="predicted"/>
<organism evidence="18">
    <name type="scientific">Darwinula stevensoni</name>
    <dbReference type="NCBI Taxonomy" id="69355"/>
    <lineage>
        <taxon>Eukaryota</taxon>
        <taxon>Metazoa</taxon>
        <taxon>Ecdysozoa</taxon>
        <taxon>Arthropoda</taxon>
        <taxon>Crustacea</taxon>
        <taxon>Oligostraca</taxon>
        <taxon>Ostracoda</taxon>
        <taxon>Podocopa</taxon>
        <taxon>Podocopida</taxon>
        <taxon>Darwinulocopina</taxon>
        <taxon>Darwinuloidea</taxon>
        <taxon>Darwinulidae</taxon>
        <taxon>Darwinula</taxon>
    </lineage>
</organism>
<evidence type="ECO:0000256" key="5">
    <source>
        <dbReference type="ARBA" id="ARBA00022490"/>
    </source>
</evidence>
<dbReference type="GO" id="GO:0061723">
    <property type="term" value="P:glycophagy"/>
    <property type="evidence" value="ECO:0007669"/>
    <property type="project" value="TreeGrafter"/>
</dbReference>
<keyword evidence="6" id="KW-0597">Phosphoprotein</keyword>
<comment type="subcellular location">
    <subcellularLocation>
        <location evidence="4">Cytoplasm</location>
        <location evidence="4">Cytosol</location>
    </subcellularLocation>
    <subcellularLocation>
        <location evidence="3">Lysosome</location>
    </subcellularLocation>
    <subcellularLocation>
        <location evidence="1">Nucleus</location>
    </subcellularLocation>
    <subcellularLocation>
        <location evidence="2">Preautophagosomal structure</location>
    </subcellularLocation>
</comment>
<dbReference type="GO" id="GO:0008285">
    <property type="term" value="P:negative regulation of cell population proliferation"/>
    <property type="evidence" value="ECO:0007669"/>
    <property type="project" value="UniProtKB-ARBA"/>
</dbReference>
<evidence type="ECO:0000256" key="2">
    <source>
        <dbReference type="ARBA" id="ARBA00004329"/>
    </source>
</evidence>
<keyword evidence="10" id="KW-0804">Transcription</keyword>
<keyword evidence="11" id="KW-0458">Lysosome</keyword>
<keyword evidence="12" id="KW-0539">Nucleus</keyword>
<dbReference type="AlphaFoldDB" id="A0A7R9A2W0"/>
<dbReference type="Proteomes" id="UP000677054">
    <property type="component" value="Unassembled WGS sequence"/>
</dbReference>
<dbReference type="GO" id="GO:0034045">
    <property type="term" value="C:phagophore assembly site membrane"/>
    <property type="evidence" value="ECO:0007669"/>
    <property type="project" value="TreeGrafter"/>
</dbReference>
<dbReference type="SUPFAM" id="SSF54236">
    <property type="entry name" value="Ubiquitin-like"/>
    <property type="match status" value="1"/>
</dbReference>
<dbReference type="GO" id="GO:0034517">
    <property type="term" value="P:ribophagy"/>
    <property type="evidence" value="ECO:0007669"/>
    <property type="project" value="TreeGrafter"/>
</dbReference>
<feature type="coiled-coil region" evidence="17">
    <location>
        <begin position="621"/>
        <end position="659"/>
    </location>
</feature>
<keyword evidence="8" id="KW-0805">Transcription regulation</keyword>
<protein>
    <recommendedName>
        <fullName evidence="15">RB1-inducible coiled-coil protein 1</fullName>
    </recommendedName>
    <alternativeName>
        <fullName evidence="16">FAK family kinase-interacting protein of 200 kDa</fullName>
    </alternativeName>
</protein>